<keyword evidence="7" id="KW-0762">Sugar transport</keyword>
<keyword evidence="4" id="KW-1003">Cell membrane</keyword>
<dbReference type="GO" id="GO:0015920">
    <property type="term" value="P:lipopolysaccharide transport"/>
    <property type="evidence" value="ECO:0007669"/>
    <property type="project" value="TreeGrafter"/>
</dbReference>
<feature type="transmembrane region" description="Helical" evidence="9">
    <location>
        <begin position="234"/>
        <end position="255"/>
    </location>
</feature>
<proteinExistence type="inferred from homology"/>
<feature type="transmembrane region" description="Helical" evidence="9">
    <location>
        <begin position="118"/>
        <end position="139"/>
    </location>
</feature>
<keyword evidence="7" id="KW-0625">Polysaccharide transport</keyword>
<dbReference type="RefSeq" id="WP_062081839.1">
    <property type="nucleotide sequence ID" value="NZ_FCOK02000002.1"/>
</dbReference>
<gene>
    <name evidence="11" type="ORF">AWB69_00558</name>
</gene>
<dbReference type="GO" id="GO:0005886">
    <property type="term" value="C:plasma membrane"/>
    <property type="evidence" value="ECO:0007669"/>
    <property type="project" value="UniProtKB-SubCell"/>
</dbReference>
<evidence type="ECO:0000259" key="10">
    <source>
        <dbReference type="Pfam" id="PF01061"/>
    </source>
</evidence>
<keyword evidence="5 9" id="KW-0812">Transmembrane</keyword>
<dbReference type="EMBL" id="FCOK02000002">
    <property type="protein sequence ID" value="SAL13948.1"/>
    <property type="molecule type" value="Genomic_DNA"/>
</dbReference>
<accession>A0A158F287</accession>
<comment type="similarity">
    <text evidence="2">Belongs to the ABC-2 integral membrane protein family.</text>
</comment>
<dbReference type="InterPro" id="IPR013525">
    <property type="entry name" value="ABC2_TM"/>
</dbReference>
<evidence type="ECO:0000256" key="1">
    <source>
        <dbReference type="ARBA" id="ARBA00004651"/>
    </source>
</evidence>
<name>A0A158F287_9BURK</name>
<organism evidence="11 12">
    <name type="scientific">Caballeronia udeis</name>
    <dbReference type="NCBI Taxonomy" id="1232866"/>
    <lineage>
        <taxon>Bacteria</taxon>
        <taxon>Pseudomonadati</taxon>
        <taxon>Pseudomonadota</taxon>
        <taxon>Betaproteobacteria</taxon>
        <taxon>Burkholderiales</taxon>
        <taxon>Burkholderiaceae</taxon>
        <taxon>Caballeronia</taxon>
    </lineage>
</organism>
<keyword evidence="8 9" id="KW-0472">Membrane</keyword>
<dbReference type="OrthoDB" id="9796017at2"/>
<evidence type="ECO:0000256" key="2">
    <source>
        <dbReference type="ARBA" id="ARBA00007783"/>
    </source>
</evidence>
<evidence type="ECO:0000256" key="6">
    <source>
        <dbReference type="ARBA" id="ARBA00022989"/>
    </source>
</evidence>
<evidence type="ECO:0000313" key="11">
    <source>
        <dbReference type="EMBL" id="SAL13948.1"/>
    </source>
</evidence>
<dbReference type="GO" id="GO:0015774">
    <property type="term" value="P:polysaccharide transport"/>
    <property type="evidence" value="ECO:0007669"/>
    <property type="project" value="UniProtKB-KW"/>
</dbReference>
<keyword evidence="6 9" id="KW-1133">Transmembrane helix</keyword>
<sequence>MHNVASRSATADIVASLKRYSLAGMLGWQDVRQRYRRSAVGPFWLTISMGVMIGSIGVVFGHIFKSPMSEFLPFLAAGMILWGLISSAINEGCTGFIAAEGIIKQLPIPLNVHILRLLWRNLIIFGHNLVIFPLVLLAVGRPLDLNALMSIPGLALIMINLMWMSLILAVICARYRDLPQIVASVLQVLYFLTPIMWLPHSLAPQMQVYLLDMNPFFHLVQIFRAPLLGQLPSLMNWAVSGGLAVVGWAGAIFVFGRYKSRIAYWV</sequence>
<comment type="subcellular location">
    <subcellularLocation>
        <location evidence="1">Cell membrane</location>
        <topology evidence="1">Multi-pass membrane protein</topology>
    </subcellularLocation>
</comment>
<evidence type="ECO:0000256" key="7">
    <source>
        <dbReference type="ARBA" id="ARBA00023047"/>
    </source>
</evidence>
<evidence type="ECO:0000256" key="3">
    <source>
        <dbReference type="ARBA" id="ARBA00022448"/>
    </source>
</evidence>
<protein>
    <submittedName>
        <fullName evidence="11">ABC-2 type transporter</fullName>
    </submittedName>
</protein>
<dbReference type="AlphaFoldDB" id="A0A158F287"/>
<evidence type="ECO:0000256" key="9">
    <source>
        <dbReference type="SAM" id="Phobius"/>
    </source>
</evidence>
<feature type="domain" description="ABC-2 type transporter transmembrane" evidence="10">
    <location>
        <begin position="25"/>
        <end position="226"/>
    </location>
</feature>
<feature type="transmembrane region" description="Helical" evidence="9">
    <location>
        <begin position="151"/>
        <end position="171"/>
    </location>
</feature>
<evidence type="ECO:0000256" key="8">
    <source>
        <dbReference type="ARBA" id="ARBA00023136"/>
    </source>
</evidence>
<evidence type="ECO:0000313" key="12">
    <source>
        <dbReference type="Proteomes" id="UP000054683"/>
    </source>
</evidence>
<feature type="transmembrane region" description="Helical" evidence="9">
    <location>
        <begin position="178"/>
        <end position="198"/>
    </location>
</feature>
<evidence type="ECO:0000256" key="4">
    <source>
        <dbReference type="ARBA" id="ARBA00022475"/>
    </source>
</evidence>
<dbReference type="Pfam" id="PF01061">
    <property type="entry name" value="ABC2_membrane"/>
    <property type="match status" value="1"/>
</dbReference>
<dbReference type="GO" id="GO:0140359">
    <property type="term" value="F:ABC-type transporter activity"/>
    <property type="evidence" value="ECO:0007669"/>
    <property type="project" value="InterPro"/>
</dbReference>
<dbReference type="Proteomes" id="UP000054683">
    <property type="component" value="Unassembled WGS sequence"/>
</dbReference>
<dbReference type="PANTHER" id="PTHR30413:SF10">
    <property type="entry name" value="CAPSULE POLYSACCHARIDE EXPORT INNER-MEMBRANE PROTEIN CTRC"/>
    <property type="match status" value="1"/>
</dbReference>
<reference evidence="11 12" key="1">
    <citation type="submission" date="2016-01" db="EMBL/GenBank/DDBJ databases">
        <authorList>
            <person name="Oliw E.H."/>
        </authorList>
    </citation>
    <scope>NUCLEOTIDE SEQUENCE [LARGE SCALE GENOMIC DNA]</scope>
    <source>
        <strain evidence="11">LMG 27134</strain>
    </source>
</reference>
<dbReference type="PANTHER" id="PTHR30413">
    <property type="entry name" value="INNER MEMBRANE TRANSPORT PERMEASE"/>
    <property type="match status" value="1"/>
</dbReference>
<feature type="transmembrane region" description="Helical" evidence="9">
    <location>
        <begin position="42"/>
        <end position="64"/>
    </location>
</feature>
<evidence type="ECO:0000256" key="5">
    <source>
        <dbReference type="ARBA" id="ARBA00022692"/>
    </source>
</evidence>
<keyword evidence="3" id="KW-0813">Transport</keyword>
<feature type="transmembrane region" description="Helical" evidence="9">
    <location>
        <begin position="76"/>
        <end position="98"/>
    </location>
</feature>